<organism evidence="3 4">
    <name type="scientific">Candidatus Sysuiplasma superficiale</name>
    <dbReference type="NCBI Taxonomy" id="2823368"/>
    <lineage>
        <taxon>Archaea</taxon>
        <taxon>Methanobacteriati</taxon>
        <taxon>Thermoplasmatota</taxon>
        <taxon>Thermoplasmata</taxon>
        <taxon>Candidatus Sysuiplasmatales</taxon>
        <taxon>Candidatus Sysuiplasmataceae</taxon>
        <taxon>Candidatus Sysuiplasma</taxon>
    </lineage>
</organism>
<evidence type="ECO:0000256" key="1">
    <source>
        <dbReference type="ARBA" id="ARBA00007637"/>
    </source>
</evidence>
<dbReference type="Pfam" id="PF01370">
    <property type="entry name" value="Epimerase"/>
    <property type="match status" value="1"/>
</dbReference>
<dbReference type="Proteomes" id="UP000716004">
    <property type="component" value="Unassembled WGS sequence"/>
</dbReference>
<dbReference type="EMBL" id="JAGVSJ010000091">
    <property type="protein sequence ID" value="MBX8632855.1"/>
    <property type="molecule type" value="Genomic_DNA"/>
</dbReference>
<gene>
    <name evidence="3" type="ORF">J9259_10155</name>
</gene>
<dbReference type="EC" id="4.2.1.47" evidence="3"/>
<evidence type="ECO:0000313" key="4">
    <source>
        <dbReference type="Proteomes" id="UP000716004"/>
    </source>
</evidence>
<keyword evidence="3" id="KW-0456">Lyase</keyword>
<name>A0A8J7YQ36_9ARCH</name>
<feature type="domain" description="NAD-dependent epimerase/dehydratase" evidence="2">
    <location>
        <begin position="5"/>
        <end position="273"/>
    </location>
</feature>
<dbReference type="GO" id="GO:0008446">
    <property type="term" value="F:GDP-mannose 4,6-dehydratase activity"/>
    <property type="evidence" value="ECO:0007669"/>
    <property type="project" value="UniProtKB-EC"/>
</dbReference>
<sequence length="345" mass="38548">MARMMVVTGGAGFVGSHAAEFFADRGWNVVAIDNMSRGEMLGQSGTDTPKYNWNYLSGRNGITMVNASVTDAGKMEKLVSDADAVIHTAGQVAVTTSLTDPRRDFETNMLGTFNVLEACRKSRRNPAVIFCSTNKVYGENVNRLPVRLNGDRYEYMDKAFEHGIPESFSVDGCEHTPYGASKLAADLYVQEYSHTYGLKTAVFRMSCIYGTRQFGNEDQGWVAHFILSALRNKKITIYGDGKQVRDVLFVDDLIVAYNAFLESQLKGGLFNMGGGPEYTLSLLELVERIERMTGRKPDISFDEWRNGDQRVYISDTRNAMKQLGWEPKVSVEEGLQRLENWAAEA</sequence>
<dbReference type="InterPro" id="IPR036291">
    <property type="entry name" value="NAD(P)-bd_dom_sf"/>
</dbReference>
<accession>A0A8J7YQ36</accession>
<proteinExistence type="inferred from homology"/>
<dbReference type="AlphaFoldDB" id="A0A8J7YQ36"/>
<evidence type="ECO:0000313" key="3">
    <source>
        <dbReference type="EMBL" id="MBX8632855.1"/>
    </source>
</evidence>
<dbReference type="Gene3D" id="3.40.50.720">
    <property type="entry name" value="NAD(P)-binding Rossmann-like Domain"/>
    <property type="match status" value="1"/>
</dbReference>
<comment type="caution">
    <text evidence="3">The sequence shown here is derived from an EMBL/GenBank/DDBJ whole genome shotgun (WGS) entry which is preliminary data.</text>
</comment>
<comment type="similarity">
    <text evidence="1">Belongs to the NAD(P)-dependent epimerase/dehydratase family.</text>
</comment>
<protein>
    <submittedName>
        <fullName evidence="3">GDP-mannose 4,6-dehydratase</fullName>
        <ecNumber evidence="3">4.2.1.47</ecNumber>
    </submittedName>
</protein>
<dbReference type="SUPFAM" id="SSF51735">
    <property type="entry name" value="NAD(P)-binding Rossmann-fold domains"/>
    <property type="match status" value="1"/>
</dbReference>
<reference evidence="3" key="1">
    <citation type="submission" date="2021-04" db="EMBL/GenBank/DDBJ databases">
        <title>Genomic insights into ecological role and evolution of a novel Thermoplasmata order Candidatus Sysuiplasmatales.</title>
        <authorList>
            <person name="Yuan Y."/>
        </authorList>
    </citation>
    <scope>NUCLEOTIDE SEQUENCE</scope>
    <source>
        <strain evidence="3">YP2-bin.285</strain>
    </source>
</reference>
<dbReference type="PANTHER" id="PTHR43000">
    <property type="entry name" value="DTDP-D-GLUCOSE 4,6-DEHYDRATASE-RELATED"/>
    <property type="match status" value="1"/>
</dbReference>
<dbReference type="InterPro" id="IPR001509">
    <property type="entry name" value="Epimerase_deHydtase"/>
</dbReference>
<evidence type="ECO:0000259" key="2">
    <source>
        <dbReference type="Pfam" id="PF01370"/>
    </source>
</evidence>